<dbReference type="GO" id="GO:0004673">
    <property type="term" value="F:protein histidine kinase activity"/>
    <property type="evidence" value="ECO:0007669"/>
    <property type="project" value="UniProtKB-EC"/>
</dbReference>
<proteinExistence type="predicted"/>
<keyword evidence="10" id="KW-0067">ATP-binding</keyword>
<evidence type="ECO:0000313" key="13">
    <source>
        <dbReference type="EMBL" id="KAA9011592.1"/>
    </source>
</evidence>
<evidence type="ECO:0000256" key="11">
    <source>
        <dbReference type="ARBA" id="ARBA00023026"/>
    </source>
</evidence>
<evidence type="ECO:0000313" key="16">
    <source>
        <dbReference type="Proteomes" id="UP000326364"/>
    </source>
</evidence>
<evidence type="ECO:0000259" key="12">
    <source>
        <dbReference type="PROSITE" id="PS50113"/>
    </source>
</evidence>
<dbReference type="PANTHER" id="PTHR41523:SF8">
    <property type="entry name" value="ETHYLENE RESPONSE SENSOR PROTEIN"/>
    <property type="match status" value="1"/>
</dbReference>
<comment type="caution">
    <text evidence="14">The sequence shown here is derived from an EMBL/GenBank/DDBJ whole genome shotgun (WGS) entry which is preliminary data.</text>
</comment>
<keyword evidence="16" id="KW-1185">Reference proteome</keyword>
<gene>
    <name evidence="14" type="ORF">F4U95_22585</name>
    <name evidence="13" type="ORF">F4U96_22655</name>
</gene>
<dbReference type="InterPro" id="IPR000700">
    <property type="entry name" value="PAS-assoc_C"/>
</dbReference>
<feature type="domain" description="PAC" evidence="12">
    <location>
        <begin position="80"/>
        <end position="134"/>
    </location>
</feature>
<dbReference type="SUPFAM" id="SSF55874">
    <property type="entry name" value="ATPase domain of HSP90 chaperone/DNA topoisomerase II/histidine kinase"/>
    <property type="match status" value="1"/>
</dbReference>
<dbReference type="InterPro" id="IPR013656">
    <property type="entry name" value="PAS_4"/>
</dbReference>
<dbReference type="InterPro" id="IPR000014">
    <property type="entry name" value="PAS"/>
</dbReference>
<comment type="catalytic activity">
    <reaction evidence="1">
        <text>ATP + protein L-histidine = ADP + protein N-phospho-L-histidine.</text>
        <dbReference type="EC" id="2.7.13.3"/>
    </reaction>
</comment>
<keyword evidence="5" id="KW-0288">FMN</keyword>
<dbReference type="GO" id="GO:0005524">
    <property type="term" value="F:ATP binding"/>
    <property type="evidence" value="ECO:0007669"/>
    <property type="project" value="UniProtKB-KW"/>
</dbReference>
<evidence type="ECO:0000256" key="2">
    <source>
        <dbReference type="ARBA" id="ARBA00012438"/>
    </source>
</evidence>
<keyword evidence="11" id="KW-0843">Virulence</keyword>
<keyword evidence="6" id="KW-0808">Transferase</keyword>
<dbReference type="PROSITE" id="PS50113">
    <property type="entry name" value="PAC"/>
    <property type="match status" value="1"/>
</dbReference>
<dbReference type="Gene3D" id="3.30.450.20">
    <property type="entry name" value="PAS domain"/>
    <property type="match status" value="1"/>
</dbReference>
<keyword evidence="8" id="KW-0547">Nucleotide-binding</keyword>
<dbReference type="EMBL" id="VYQB01000031">
    <property type="protein sequence ID" value="KAA9011592.1"/>
    <property type="molecule type" value="Genomic_DNA"/>
</dbReference>
<evidence type="ECO:0000256" key="10">
    <source>
        <dbReference type="ARBA" id="ARBA00022840"/>
    </source>
</evidence>
<dbReference type="RefSeq" id="WP_120252900.1">
    <property type="nucleotide sequence ID" value="NZ_JBNNIY010000024.1"/>
</dbReference>
<evidence type="ECO:0000256" key="4">
    <source>
        <dbReference type="ARBA" id="ARBA00022630"/>
    </source>
</evidence>
<evidence type="ECO:0000256" key="5">
    <source>
        <dbReference type="ARBA" id="ARBA00022643"/>
    </source>
</evidence>
<evidence type="ECO:0000256" key="8">
    <source>
        <dbReference type="ARBA" id="ARBA00022741"/>
    </source>
</evidence>
<dbReference type="InterPro" id="IPR011102">
    <property type="entry name" value="Sig_transdc_His_kinase_HWE"/>
</dbReference>
<evidence type="ECO:0000256" key="7">
    <source>
        <dbReference type="ARBA" id="ARBA00022737"/>
    </source>
</evidence>
<keyword evidence="7" id="KW-0677">Repeat</keyword>
<dbReference type="EMBL" id="VYQA01000030">
    <property type="protein sequence ID" value="KAA9024185.1"/>
    <property type="molecule type" value="Genomic_DNA"/>
</dbReference>
<keyword evidence="3" id="KW-0597">Phosphoprotein</keyword>
<dbReference type="InterPro" id="IPR035965">
    <property type="entry name" value="PAS-like_dom_sf"/>
</dbReference>
<dbReference type="Pfam" id="PF07536">
    <property type="entry name" value="HWE_HK"/>
    <property type="match status" value="1"/>
</dbReference>
<keyword evidence="4" id="KW-0285">Flavoprotein</keyword>
<accession>A0A5J5HT95</accession>
<keyword evidence="9" id="KW-0418">Kinase</keyword>
<name>A0A5J5HT95_9SPHN</name>
<dbReference type="PANTHER" id="PTHR41523">
    <property type="entry name" value="TWO-COMPONENT SYSTEM SENSOR PROTEIN"/>
    <property type="match status" value="1"/>
</dbReference>
<dbReference type="SUPFAM" id="SSF55785">
    <property type="entry name" value="PYP-like sensor domain (PAS domain)"/>
    <property type="match status" value="1"/>
</dbReference>
<protein>
    <recommendedName>
        <fullName evidence="2">histidine kinase</fullName>
        <ecNumber evidence="2">2.7.13.3</ecNumber>
    </recommendedName>
</protein>
<dbReference type="Proteomes" id="UP000326364">
    <property type="component" value="Unassembled WGS sequence"/>
</dbReference>
<dbReference type="EC" id="2.7.13.3" evidence="2"/>
<evidence type="ECO:0000313" key="15">
    <source>
        <dbReference type="Proteomes" id="UP000325933"/>
    </source>
</evidence>
<evidence type="ECO:0000256" key="3">
    <source>
        <dbReference type="ARBA" id="ARBA00022553"/>
    </source>
</evidence>
<dbReference type="Pfam" id="PF08448">
    <property type="entry name" value="PAS_4"/>
    <property type="match status" value="1"/>
</dbReference>
<dbReference type="AlphaFoldDB" id="A0A5J5HT95"/>
<evidence type="ECO:0000256" key="9">
    <source>
        <dbReference type="ARBA" id="ARBA00022777"/>
    </source>
</evidence>
<organism evidence="14 15">
    <name type="scientific">Sphingobium limneticum</name>
    <dbReference type="NCBI Taxonomy" id="1007511"/>
    <lineage>
        <taxon>Bacteria</taxon>
        <taxon>Pseudomonadati</taxon>
        <taxon>Pseudomonadota</taxon>
        <taxon>Alphaproteobacteria</taxon>
        <taxon>Sphingomonadales</taxon>
        <taxon>Sphingomonadaceae</taxon>
        <taxon>Sphingobium</taxon>
    </lineage>
</organism>
<reference evidence="15 16" key="1">
    <citation type="submission" date="2019-09" db="EMBL/GenBank/DDBJ databases">
        <authorList>
            <person name="Feng G."/>
        </authorList>
    </citation>
    <scope>NUCLEOTIDE SEQUENCE [LARGE SCALE GENOMIC DNA]</scope>
    <source>
        <strain evidence="14 15">KACC 19283</strain>
        <strain evidence="13 16">KACC 19284</strain>
    </source>
</reference>
<evidence type="ECO:0000256" key="1">
    <source>
        <dbReference type="ARBA" id="ARBA00000085"/>
    </source>
</evidence>
<dbReference type="NCBIfam" id="TIGR00229">
    <property type="entry name" value="sensory_box"/>
    <property type="match status" value="1"/>
</dbReference>
<evidence type="ECO:0000313" key="14">
    <source>
        <dbReference type="EMBL" id="KAA9024185.1"/>
    </source>
</evidence>
<evidence type="ECO:0000256" key="6">
    <source>
        <dbReference type="ARBA" id="ARBA00022679"/>
    </source>
</evidence>
<dbReference type="InterPro" id="IPR036890">
    <property type="entry name" value="HATPase_C_sf"/>
</dbReference>
<sequence>MSNEVASFSPASLAAVLDQSVDCVKIIGLLGEVRYMNANGMCAMEIDDFSTVAGQQWADFWPEETQSVIRASYSEAELGKPVRFRAFCPTQKGTARWWDVTVSAVKNDLGEHAGYLAVSRDATENQTSRDALDIATSELRHRLKNTYTMIASLLMGFARGNPHHSEFAEQMTERLVGLSRAQVLFAETDTPCDLNDLVSALVEPFSNEHCGVEIERLPACTIDKGRADAIALVIGELTVNSSKHGAIKYGGSVKICGEADDRSLSIFWAEHSFAPVVEHVRDGGQGLALIGRIMRARSGTIDTAWRDDGLDVTLTFAL</sequence>
<dbReference type="SMART" id="SM00911">
    <property type="entry name" value="HWE_HK"/>
    <property type="match status" value="1"/>
</dbReference>
<dbReference type="Proteomes" id="UP000325933">
    <property type="component" value="Unassembled WGS sequence"/>
</dbReference>